<dbReference type="Proteomes" id="UP000578531">
    <property type="component" value="Unassembled WGS sequence"/>
</dbReference>
<dbReference type="EMBL" id="JACCJC010000131">
    <property type="protein sequence ID" value="KAF6223818.1"/>
    <property type="molecule type" value="Genomic_DNA"/>
</dbReference>
<feature type="signal peptide" evidence="1">
    <location>
        <begin position="1"/>
        <end position="20"/>
    </location>
</feature>
<protein>
    <submittedName>
        <fullName evidence="2">Uncharacterized protein</fullName>
    </submittedName>
</protein>
<name>A0A8H6FDG6_9LECA</name>
<evidence type="ECO:0000313" key="2">
    <source>
        <dbReference type="EMBL" id="KAF6223818.1"/>
    </source>
</evidence>
<dbReference type="GeneID" id="59294777"/>
<dbReference type="RefSeq" id="XP_037158130.1">
    <property type="nucleotide sequence ID" value="XM_037314974.1"/>
</dbReference>
<proteinExistence type="predicted"/>
<dbReference type="OrthoDB" id="5382170at2759"/>
<evidence type="ECO:0000313" key="3">
    <source>
        <dbReference type="Proteomes" id="UP000578531"/>
    </source>
</evidence>
<gene>
    <name evidence="2" type="ORF">HO173_013149</name>
</gene>
<comment type="caution">
    <text evidence="2">The sequence shown here is derived from an EMBL/GenBank/DDBJ whole genome shotgun (WGS) entry which is preliminary data.</text>
</comment>
<keyword evidence="3" id="KW-1185">Reference proteome</keyword>
<accession>A0A8H6FDG6</accession>
<keyword evidence="1" id="KW-0732">Signal</keyword>
<sequence length="428" mass="45237">MWLQSVTLVLVAVLPACAIGQTDQTAAASPSATTTSATTTSPGHFDAVTSLGGVLAGEISSYFAQLLPSATSPPTPDEINEPLDIIINGRVYPPVIYDGNVITPEGFSIDCINCDVFGNISLSGGGKIPDDPFPGSQIPTPTDVLEMHPDFDFSGLWVGATFDALSAHFDLTVNLTAFNQTSNQTNEFLIPLPSKTFTKSIGDLTITATLNPEIYGWINTTNNVSFTYGFDFEIPPGSELLLPLESLNQSISLGFNESTLTPIPFTSSTKDLNIGVEFSFRPSVNFVASIGGLPVSLQVAVTLDIPKLDATIMQVHNVTVSCDPAPASLPADQVYQNLTLVVPSIGVDALEVFQEALNLILVKPSDTQPFSQNYSTSLPTACYAFSRAEKTLIAAAQSKPSDTSSATSTQVPLSVISMAVILAVFMAI</sequence>
<reference evidence="2 3" key="1">
    <citation type="journal article" date="2020" name="Genomics">
        <title>Complete, high-quality genomes from long-read metagenomic sequencing of two wolf lichen thalli reveals enigmatic genome architecture.</title>
        <authorList>
            <person name="McKenzie S.K."/>
            <person name="Walston R.F."/>
            <person name="Allen J.L."/>
        </authorList>
    </citation>
    <scope>NUCLEOTIDE SEQUENCE [LARGE SCALE GENOMIC DNA]</scope>
    <source>
        <strain evidence="2">WasteWater2</strain>
    </source>
</reference>
<dbReference type="AlphaFoldDB" id="A0A8H6FDG6"/>
<organism evidence="2 3">
    <name type="scientific">Letharia columbiana</name>
    <dbReference type="NCBI Taxonomy" id="112416"/>
    <lineage>
        <taxon>Eukaryota</taxon>
        <taxon>Fungi</taxon>
        <taxon>Dikarya</taxon>
        <taxon>Ascomycota</taxon>
        <taxon>Pezizomycotina</taxon>
        <taxon>Lecanoromycetes</taxon>
        <taxon>OSLEUM clade</taxon>
        <taxon>Lecanoromycetidae</taxon>
        <taxon>Lecanorales</taxon>
        <taxon>Lecanorineae</taxon>
        <taxon>Parmeliaceae</taxon>
        <taxon>Letharia</taxon>
    </lineage>
</organism>
<feature type="chain" id="PRO_5034031454" evidence="1">
    <location>
        <begin position="21"/>
        <end position="428"/>
    </location>
</feature>
<evidence type="ECO:0000256" key="1">
    <source>
        <dbReference type="SAM" id="SignalP"/>
    </source>
</evidence>